<evidence type="ECO:0000313" key="8">
    <source>
        <dbReference type="EMBL" id="PWA91853.1"/>
    </source>
</evidence>
<evidence type="ECO:0000256" key="4">
    <source>
        <dbReference type="ARBA" id="ARBA00022723"/>
    </source>
</evidence>
<dbReference type="GO" id="GO:0004497">
    <property type="term" value="F:monooxygenase activity"/>
    <property type="evidence" value="ECO:0007669"/>
    <property type="project" value="UniProtKB-KW"/>
</dbReference>
<dbReference type="InterPro" id="IPR001128">
    <property type="entry name" value="Cyt_P450"/>
</dbReference>
<name>A0A2U1Q1M7_ARTAN</name>
<keyword evidence="7" id="KW-0503">Monooxygenase</keyword>
<dbReference type="InterPro" id="IPR036396">
    <property type="entry name" value="Cyt_P450_sf"/>
</dbReference>
<gene>
    <name evidence="8" type="ORF">CTI12_AA086970</name>
</gene>
<keyword evidence="4" id="KW-0479">Metal-binding</keyword>
<evidence type="ECO:0000256" key="1">
    <source>
        <dbReference type="ARBA" id="ARBA00001971"/>
    </source>
</evidence>
<accession>A0A2U1Q1M7</accession>
<dbReference type="Proteomes" id="UP000245207">
    <property type="component" value="Unassembled WGS sequence"/>
</dbReference>
<comment type="similarity">
    <text evidence="2">Belongs to the cytochrome P450 family.</text>
</comment>
<dbReference type="GO" id="GO:0020037">
    <property type="term" value="F:heme binding"/>
    <property type="evidence" value="ECO:0007669"/>
    <property type="project" value="InterPro"/>
</dbReference>
<keyword evidence="9" id="KW-1185">Reference proteome</keyword>
<dbReference type="PANTHER" id="PTHR47944:SF18">
    <property type="entry name" value="FLAVONOID 3'-MONOOXYGENASE"/>
    <property type="match status" value="1"/>
</dbReference>
<dbReference type="PANTHER" id="PTHR47944">
    <property type="entry name" value="CYTOCHROME P450 98A9"/>
    <property type="match status" value="1"/>
</dbReference>
<dbReference type="SUPFAM" id="SSF48264">
    <property type="entry name" value="Cytochrome P450"/>
    <property type="match status" value="1"/>
</dbReference>
<evidence type="ECO:0000256" key="3">
    <source>
        <dbReference type="ARBA" id="ARBA00022617"/>
    </source>
</evidence>
<evidence type="ECO:0000256" key="7">
    <source>
        <dbReference type="ARBA" id="ARBA00023033"/>
    </source>
</evidence>
<dbReference type="GO" id="GO:0005506">
    <property type="term" value="F:iron ion binding"/>
    <property type="evidence" value="ECO:0007669"/>
    <property type="project" value="InterPro"/>
</dbReference>
<organism evidence="8 9">
    <name type="scientific">Artemisia annua</name>
    <name type="common">Sweet wormwood</name>
    <dbReference type="NCBI Taxonomy" id="35608"/>
    <lineage>
        <taxon>Eukaryota</taxon>
        <taxon>Viridiplantae</taxon>
        <taxon>Streptophyta</taxon>
        <taxon>Embryophyta</taxon>
        <taxon>Tracheophyta</taxon>
        <taxon>Spermatophyta</taxon>
        <taxon>Magnoliopsida</taxon>
        <taxon>eudicotyledons</taxon>
        <taxon>Gunneridae</taxon>
        <taxon>Pentapetalae</taxon>
        <taxon>asterids</taxon>
        <taxon>campanulids</taxon>
        <taxon>Asterales</taxon>
        <taxon>Asteraceae</taxon>
        <taxon>Asteroideae</taxon>
        <taxon>Anthemideae</taxon>
        <taxon>Artemisiinae</taxon>
        <taxon>Artemisia</taxon>
    </lineage>
</organism>
<dbReference type="EMBL" id="PKPP01000513">
    <property type="protein sequence ID" value="PWA91853.1"/>
    <property type="molecule type" value="Genomic_DNA"/>
</dbReference>
<dbReference type="OrthoDB" id="2789670at2759"/>
<keyword evidence="3" id="KW-0349">Heme</keyword>
<keyword evidence="5" id="KW-0560">Oxidoreductase</keyword>
<dbReference type="AlphaFoldDB" id="A0A2U1Q1M7"/>
<evidence type="ECO:0000256" key="6">
    <source>
        <dbReference type="ARBA" id="ARBA00023004"/>
    </source>
</evidence>
<comment type="caution">
    <text evidence="8">The sequence shown here is derived from an EMBL/GenBank/DDBJ whole genome shotgun (WGS) entry which is preliminary data.</text>
</comment>
<dbReference type="Pfam" id="PF00067">
    <property type="entry name" value="p450"/>
    <property type="match status" value="1"/>
</dbReference>
<dbReference type="GO" id="GO:0016705">
    <property type="term" value="F:oxidoreductase activity, acting on paired donors, with incorporation or reduction of molecular oxygen"/>
    <property type="evidence" value="ECO:0007669"/>
    <property type="project" value="InterPro"/>
</dbReference>
<comment type="cofactor">
    <cofactor evidence="1">
        <name>heme</name>
        <dbReference type="ChEBI" id="CHEBI:30413"/>
    </cofactor>
</comment>
<reference evidence="8 9" key="1">
    <citation type="journal article" date="2018" name="Mol. Plant">
        <title>The genome of Artemisia annua provides insight into the evolution of Asteraceae family and artemisinin biosynthesis.</title>
        <authorList>
            <person name="Shen Q."/>
            <person name="Zhang L."/>
            <person name="Liao Z."/>
            <person name="Wang S."/>
            <person name="Yan T."/>
            <person name="Shi P."/>
            <person name="Liu M."/>
            <person name="Fu X."/>
            <person name="Pan Q."/>
            <person name="Wang Y."/>
            <person name="Lv Z."/>
            <person name="Lu X."/>
            <person name="Zhang F."/>
            <person name="Jiang W."/>
            <person name="Ma Y."/>
            <person name="Chen M."/>
            <person name="Hao X."/>
            <person name="Li L."/>
            <person name="Tang Y."/>
            <person name="Lv G."/>
            <person name="Zhou Y."/>
            <person name="Sun X."/>
            <person name="Brodelius P.E."/>
            <person name="Rose J.K.C."/>
            <person name="Tang K."/>
        </authorList>
    </citation>
    <scope>NUCLEOTIDE SEQUENCE [LARGE SCALE GENOMIC DNA]</scope>
    <source>
        <strain evidence="9">cv. Huhao1</strain>
        <tissue evidence="8">Leaf</tissue>
    </source>
</reference>
<keyword evidence="6" id="KW-0408">Iron</keyword>
<dbReference type="STRING" id="35608.A0A2U1Q1M7"/>
<evidence type="ECO:0000256" key="5">
    <source>
        <dbReference type="ARBA" id="ARBA00023002"/>
    </source>
</evidence>
<protein>
    <submittedName>
        <fullName evidence="8">Flavonoid 3'-hydroxylase</fullName>
    </submittedName>
</protein>
<dbReference type="Gene3D" id="1.10.630.10">
    <property type="entry name" value="Cytochrome P450"/>
    <property type="match status" value="1"/>
</dbReference>
<evidence type="ECO:0000313" key="9">
    <source>
        <dbReference type="Proteomes" id="UP000245207"/>
    </source>
</evidence>
<proteinExistence type="inferred from homology"/>
<evidence type="ECO:0000256" key="2">
    <source>
        <dbReference type="ARBA" id="ARBA00010617"/>
    </source>
</evidence>
<sequence>MGWTNERIKGFVILETRSKKSRTRFKRIPCLNNSSDKAAQFLKVHDVNFASRPPNSGTKHLAYDYHNLVFAPYGPRWRLLRKICTVHLFSAKAVDDFRHVRQEEVAILTRILVSAANSPVQLGQLLHRQNCDRSANEFRDMVLELMVLAGEFNLGDFIPALDRFDIQGITKKMKKLHVRFDSFLSKIVEEHKMGHGGLGHVDLLSTLVSLKDDADIEAGAKLTDTEIKALLLVYMLPLFN</sequence>